<reference evidence="6" key="1">
    <citation type="submission" date="2019-04" db="EMBL/GenBank/DDBJ databases">
        <authorList>
            <person name="Brambilla D."/>
        </authorList>
    </citation>
    <scope>NUCLEOTIDE SEQUENCE</scope>
    <source>
        <strain evidence="6">BAL1</strain>
    </source>
</reference>
<feature type="chain" id="PRO_5019772910" evidence="3">
    <location>
        <begin position="23"/>
        <end position="929"/>
    </location>
</feature>
<dbReference type="GO" id="GO:0015159">
    <property type="term" value="F:polysaccharide transmembrane transporter activity"/>
    <property type="evidence" value="ECO:0007669"/>
    <property type="project" value="InterPro"/>
</dbReference>
<dbReference type="InterPro" id="IPR019554">
    <property type="entry name" value="Soluble_ligand-bd"/>
</dbReference>
<feature type="region of interest" description="Disordered" evidence="2">
    <location>
        <begin position="57"/>
        <end position="93"/>
    </location>
</feature>
<dbReference type="EMBL" id="CAAJGR010000034">
    <property type="protein sequence ID" value="VHO06558.1"/>
    <property type="molecule type" value="Genomic_DNA"/>
</dbReference>
<feature type="compositionally biased region" description="Basic and acidic residues" evidence="2">
    <location>
        <begin position="73"/>
        <end position="93"/>
    </location>
</feature>
<dbReference type="InterPro" id="IPR049712">
    <property type="entry name" value="Poly_export"/>
</dbReference>
<proteinExistence type="predicted"/>
<feature type="domain" description="Soluble ligand binding" evidence="5">
    <location>
        <begin position="285"/>
        <end position="324"/>
    </location>
</feature>
<feature type="domain" description="Soluble ligand binding" evidence="5">
    <location>
        <begin position="200"/>
        <end position="249"/>
    </location>
</feature>
<organism evidence="6">
    <name type="scientific">Rheinheimera sp. BAL341</name>
    <dbReference type="NCBI Taxonomy" id="1708203"/>
    <lineage>
        <taxon>Bacteria</taxon>
        <taxon>Pseudomonadati</taxon>
        <taxon>Pseudomonadota</taxon>
        <taxon>Gammaproteobacteria</taxon>
        <taxon>Chromatiales</taxon>
        <taxon>Chromatiaceae</taxon>
        <taxon>Rheinheimera</taxon>
    </lineage>
</organism>
<evidence type="ECO:0000256" key="3">
    <source>
        <dbReference type="SAM" id="SignalP"/>
    </source>
</evidence>
<dbReference type="Gene3D" id="3.30.1950.10">
    <property type="entry name" value="wza like domain"/>
    <property type="match status" value="1"/>
</dbReference>
<dbReference type="InterPro" id="IPR003715">
    <property type="entry name" value="Poly_export_N"/>
</dbReference>
<feature type="domain" description="Soluble ligand binding" evidence="5">
    <location>
        <begin position="695"/>
        <end position="730"/>
    </location>
</feature>
<gene>
    <name evidence="6" type="ORF">BAL341_3572</name>
</gene>
<evidence type="ECO:0000259" key="5">
    <source>
        <dbReference type="Pfam" id="PF10531"/>
    </source>
</evidence>
<sequence length="929" mass="102204">MVNLIKRIAILLSFAFPLFVTAQSISPAMLEQFKKLPQSEQARLAKQYGIDPATLSAGKKSEAIDESTAEPLTPKHKETLEVENPNDKKAEADNQPKRFGVDLFNSEITTFAPTGFIPVPDSYQLGPDDQLQLQMFGKTNQQVELTVSREGDVFIPEIGNLSVAGLTFAEAKTLIQARVSQSILGVQSVVSMGQLRTINIFIAGEAKYPGSYTVSALTSVTQALFIAGGVSDIGSLRNINVMRNGNNVGRFDAYDLLLRGDAKHDIFVQNGDVIFIEPVQALAEVRGEVQRPALYEVSKADTVGSLLEMAGGAKSSGYLSTAVIETVNNDNLRELRNVNLTTSQNKALKVKDGDILRIGLSSPRVANQITLAGAVIRPGRFAWYDGIRVNNLVNSIWSDLYPTVDLDYALILRKINKQGDINILQFNLGNAISAPASSDNLSLQADDTVLVFHYGNMTANRERLNEKLQQGLKQQFDTPEFERWMSSSTLADDAFSLVDEVEQRRLVGSVAGYRVKDNVLAGARAKNASTAEPLSYAAMLEEQQAALQLQMQDYLKRLFSDDELLLISAQFTRQELLYTVNELLKQQARYGERPKIVSVSGETVLQGEFPLAENGNVATLIAAASGLKESAFINRAELTRISLGEEGDLAAVEHFNINLTEAFSNQTAAEFKLQSRDRLNVFAVPDWNTERLIEIRGEVRFPGRYSVQKGESLSSVLRRAGGLMEGAFVNGVIFTRQKVREREQLQMNKLIEQLTADVASRALSAEESMISPQESIAMIGQLRKAQPVGRLVIDMPGILANDPIADLTVEDGDVLYVPRLNAAITVVGEVQNTSSHRYRSDFSMEDYLALAGGYRKRADEDRVYIIRADGSVSLPKSNQWFAVNKSQLQPGDTIVVPLDTEYTNNMTLWTQVTQIFYQSAVALAAVASF</sequence>
<feature type="signal peptide" evidence="3">
    <location>
        <begin position="1"/>
        <end position="22"/>
    </location>
</feature>
<dbReference type="Pfam" id="PF02563">
    <property type="entry name" value="Poly_export"/>
    <property type="match status" value="1"/>
</dbReference>
<evidence type="ECO:0000259" key="4">
    <source>
        <dbReference type="Pfam" id="PF02563"/>
    </source>
</evidence>
<dbReference type="AlphaFoldDB" id="A0A486XV97"/>
<dbReference type="PANTHER" id="PTHR33619:SF3">
    <property type="entry name" value="POLYSACCHARIDE EXPORT PROTEIN GFCE-RELATED"/>
    <property type="match status" value="1"/>
</dbReference>
<dbReference type="Gene3D" id="3.10.560.10">
    <property type="entry name" value="Outer membrane lipoprotein wza domain like"/>
    <property type="match status" value="5"/>
</dbReference>
<evidence type="ECO:0000256" key="2">
    <source>
        <dbReference type="SAM" id="MobiDB-lite"/>
    </source>
</evidence>
<accession>A0A486XV97</accession>
<feature type="domain" description="Soluble ligand binding" evidence="5">
    <location>
        <begin position="824"/>
        <end position="872"/>
    </location>
</feature>
<evidence type="ECO:0000313" key="6">
    <source>
        <dbReference type="EMBL" id="VHO06558.1"/>
    </source>
</evidence>
<dbReference type="PANTHER" id="PTHR33619">
    <property type="entry name" value="POLYSACCHARIDE EXPORT PROTEIN GFCE-RELATED"/>
    <property type="match status" value="1"/>
</dbReference>
<feature type="domain" description="Polysaccharide export protein N-terminal" evidence="4">
    <location>
        <begin position="119"/>
        <end position="190"/>
    </location>
</feature>
<keyword evidence="1 3" id="KW-0732">Signal</keyword>
<dbReference type="Pfam" id="PF10531">
    <property type="entry name" value="SLBB"/>
    <property type="match status" value="4"/>
</dbReference>
<protein>
    <submittedName>
        <fullName evidence="6">Capsular polysaccharide biosynthesis/export periplasmic protein WcbA Capsular polysaccharide export system protein KpsC</fullName>
    </submittedName>
</protein>
<name>A0A486XV97_9GAMM</name>
<evidence type="ECO:0000256" key="1">
    <source>
        <dbReference type="ARBA" id="ARBA00022729"/>
    </source>
</evidence>